<feature type="domain" description="DUF4097" evidence="1">
    <location>
        <begin position="13"/>
        <end position="223"/>
    </location>
</feature>
<protein>
    <submittedName>
        <fullName evidence="2">Putative adhesin</fullName>
    </submittedName>
</protein>
<dbReference type="RefSeq" id="WP_031390782.1">
    <property type="nucleotide sequence ID" value="NZ_JPNB01000001.1"/>
</dbReference>
<sequence length="225" mass="25691">MYQTKSYLINDVKKITVHDFNTVVRLLQSPDSKIYINLYDEDGESYSTSLNSGILEIKKKVKWHRHILNWGRETKELILKVPENDLLDIEIKTKNKNIYIEKGVTGNLNLLTNNSNVDIYDCKANSIFVKTNNGPIRIMNVISQSDITLKTFNAYINAEKILFDGEMRCKTSNASIDCTVYGIPDDFQVRAKTMNANVQIPDDCKYGDKKMDLKTSNGTVTVKFC</sequence>
<organism evidence="2 3">
    <name type="scientific">Kineothrix alysoides</name>
    <dbReference type="NCBI Taxonomy" id="1469948"/>
    <lineage>
        <taxon>Bacteria</taxon>
        <taxon>Bacillati</taxon>
        <taxon>Bacillota</taxon>
        <taxon>Clostridia</taxon>
        <taxon>Lachnospirales</taxon>
        <taxon>Lachnospiraceae</taxon>
        <taxon>Kineothrix</taxon>
    </lineage>
</organism>
<proteinExistence type="predicted"/>
<dbReference type="EMBL" id="SLUO01000008">
    <property type="protein sequence ID" value="TCL57588.1"/>
    <property type="molecule type" value="Genomic_DNA"/>
</dbReference>
<evidence type="ECO:0000313" key="3">
    <source>
        <dbReference type="Proteomes" id="UP000295718"/>
    </source>
</evidence>
<name>A0A4R1QUI7_9FIRM</name>
<accession>A0A4R1QUI7</accession>
<evidence type="ECO:0000259" key="1">
    <source>
        <dbReference type="Pfam" id="PF13349"/>
    </source>
</evidence>
<dbReference type="Proteomes" id="UP000295718">
    <property type="component" value="Unassembled WGS sequence"/>
</dbReference>
<keyword evidence="3" id="KW-1185">Reference proteome</keyword>
<evidence type="ECO:0000313" key="2">
    <source>
        <dbReference type="EMBL" id="TCL57588.1"/>
    </source>
</evidence>
<dbReference type="InterPro" id="IPR025164">
    <property type="entry name" value="Toastrack_DUF4097"/>
</dbReference>
<dbReference type="Gene3D" id="2.160.20.120">
    <property type="match status" value="1"/>
</dbReference>
<dbReference type="AlphaFoldDB" id="A0A4R1QUI7"/>
<gene>
    <name evidence="2" type="ORF">EDD76_108123</name>
</gene>
<comment type="caution">
    <text evidence="2">The sequence shown here is derived from an EMBL/GenBank/DDBJ whole genome shotgun (WGS) entry which is preliminary data.</text>
</comment>
<dbReference type="Pfam" id="PF13349">
    <property type="entry name" value="DUF4097"/>
    <property type="match status" value="1"/>
</dbReference>
<dbReference type="STRING" id="1469948.GCA_000732725_02091"/>
<reference evidence="2 3" key="1">
    <citation type="submission" date="2019-03" db="EMBL/GenBank/DDBJ databases">
        <title>Genomic Encyclopedia of Type Strains, Phase IV (KMG-IV): sequencing the most valuable type-strain genomes for metagenomic binning, comparative biology and taxonomic classification.</title>
        <authorList>
            <person name="Goeker M."/>
        </authorList>
    </citation>
    <scope>NUCLEOTIDE SEQUENCE [LARGE SCALE GENOMIC DNA]</scope>
    <source>
        <strain evidence="2 3">DSM 100556</strain>
    </source>
</reference>